<reference evidence="2" key="3">
    <citation type="journal article" date="2010" name="Genome Res.">
        <title>Population genomic sequencing of Coccidioides fungi reveals recent hybridization and transposon control.</title>
        <authorList>
            <person name="Neafsey D.E."/>
            <person name="Barker B.M."/>
            <person name="Sharpton T.J."/>
            <person name="Stajich J.E."/>
            <person name="Park D.J."/>
            <person name="Whiston E."/>
            <person name="Hung C.-Y."/>
            <person name="McMahan C."/>
            <person name="White J."/>
            <person name="Sykes S."/>
            <person name="Heiman D."/>
            <person name="Young S."/>
            <person name="Zeng Q."/>
            <person name="Abouelleil A."/>
            <person name="Aftuck L."/>
            <person name="Bessette D."/>
            <person name="Brown A."/>
            <person name="FitzGerald M."/>
            <person name="Lui A."/>
            <person name="Macdonald J.P."/>
            <person name="Priest M."/>
            <person name="Orbach M.J."/>
            <person name="Galgiani J.N."/>
            <person name="Kirkland T.N."/>
            <person name="Cole G.T."/>
            <person name="Birren B.W."/>
            <person name="Henn M.R."/>
            <person name="Taylor J.W."/>
            <person name="Rounsley S.D."/>
        </authorList>
    </citation>
    <scope>NUCLEOTIDE SEQUENCE [LARGE SCALE GENOMIC DNA]</scope>
    <source>
        <strain evidence="2">RMSCC 3488</strain>
    </source>
</reference>
<organism evidence="1 2">
    <name type="scientific">Coccidioides posadasii RMSCC 3488</name>
    <dbReference type="NCBI Taxonomy" id="454284"/>
    <lineage>
        <taxon>Eukaryota</taxon>
        <taxon>Fungi</taxon>
        <taxon>Dikarya</taxon>
        <taxon>Ascomycota</taxon>
        <taxon>Pezizomycotina</taxon>
        <taxon>Eurotiomycetes</taxon>
        <taxon>Eurotiomycetidae</taxon>
        <taxon>Onygenales</taxon>
        <taxon>Onygenaceae</taxon>
        <taxon>Coccidioides</taxon>
    </lineage>
</organism>
<evidence type="ECO:0000313" key="1">
    <source>
        <dbReference type="EMBL" id="KMM72318.1"/>
    </source>
</evidence>
<sequence>MDFVRGLSHLSRFQGEVQSERARIIARYRGYLVVEFAYLTHPAVLMEKLVVLLCSSSPGMLPTASDLPSELINCSISNTKRLRGLQTRLGLLNSSLLWVKPLDAAPLGLPRPQTRGDILFNPTIPQRDGLQSCSPLSR</sequence>
<reference evidence="1 2" key="1">
    <citation type="submission" date="2007-06" db="EMBL/GenBank/DDBJ databases">
        <title>The Genome Sequence of Coccidioides posadasii RMSCC_3488.</title>
        <authorList>
            <consortium name="Coccidioides Genome Resources Consortium"/>
            <consortium name="The Broad Institute Genome Sequencing Platform"/>
            <person name="Henn M.R."/>
            <person name="Sykes S."/>
            <person name="Young S."/>
            <person name="Jaffe D."/>
            <person name="Berlin A."/>
            <person name="Alvarez P."/>
            <person name="Butler J."/>
            <person name="Gnerre S."/>
            <person name="Grabherr M."/>
            <person name="Mauceli E."/>
            <person name="Brockman W."/>
            <person name="Kodira C."/>
            <person name="Alvarado L."/>
            <person name="Zeng Q."/>
            <person name="Crawford M."/>
            <person name="Antoine C."/>
            <person name="Devon K."/>
            <person name="Galgiani J."/>
            <person name="Orsborn K."/>
            <person name="Lewis M.L."/>
            <person name="Nusbaum C."/>
            <person name="Galagan J."/>
            <person name="Birren B."/>
        </authorList>
    </citation>
    <scope>NUCLEOTIDE SEQUENCE [LARGE SCALE GENOMIC DNA]</scope>
    <source>
        <strain evidence="1 2">RMSCC 3488</strain>
    </source>
</reference>
<dbReference type="VEuPathDB" id="FungiDB:CPAG_08615"/>
<reference evidence="2" key="2">
    <citation type="journal article" date="2009" name="Genome Res.">
        <title>Comparative genomic analyses of the human fungal pathogens Coccidioides and their relatives.</title>
        <authorList>
            <person name="Sharpton T.J."/>
            <person name="Stajich J.E."/>
            <person name="Rounsley S.D."/>
            <person name="Gardner M.J."/>
            <person name="Wortman J.R."/>
            <person name="Jordar V.S."/>
            <person name="Maiti R."/>
            <person name="Kodira C.D."/>
            <person name="Neafsey D.E."/>
            <person name="Zeng Q."/>
            <person name="Hung C.-Y."/>
            <person name="McMahan C."/>
            <person name="Muszewska A."/>
            <person name="Grynberg M."/>
            <person name="Mandel M.A."/>
            <person name="Kellner E.M."/>
            <person name="Barker B.M."/>
            <person name="Galgiani J.N."/>
            <person name="Orbach M.J."/>
            <person name="Kirkland T.N."/>
            <person name="Cole G.T."/>
            <person name="Henn M.R."/>
            <person name="Birren B.W."/>
            <person name="Taylor J.W."/>
        </authorList>
    </citation>
    <scope>NUCLEOTIDE SEQUENCE [LARGE SCALE GENOMIC DNA]</scope>
    <source>
        <strain evidence="2">RMSCC 3488</strain>
    </source>
</reference>
<dbReference type="Proteomes" id="UP000054567">
    <property type="component" value="Unassembled WGS sequence"/>
</dbReference>
<gene>
    <name evidence="1" type="ORF">CPAG_08615</name>
</gene>
<protein>
    <submittedName>
        <fullName evidence="1">Uncharacterized protein</fullName>
    </submittedName>
</protein>
<name>A0A0J6FPL4_COCPO</name>
<accession>A0A0J6FPL4</accession>
<dbReference type="AlphaFoldDB" id="A0A0J6FPL4"/>
<dbReference type="EMBL" id="DS268114">
    <property type="protein sequence ID" value="KMM72318.1"/>
    <property type="molecule type" value="Genomic_DNA"/>
</dbReference>
<evidence type="ECO:0000313" key="2">
    <source>
        <dbReference type="Proteomes" id="UP000054567"/>
    </source>
</evidence>
<proteinExistence type="predicted"/>